<feature type="transmembrane region" description="Helical" evidence="1">
    <location>
        <begin position="123"/>
        <end position="141"/>
    </location>
</feature>
<feature type="transmembrane region" description="Helical" evidence="1">
    <location>
        <begin position="48"/>
        <end position="68"/>
    </location>
</feature>
<dbReference type="EMBL" id="JAVDQD010000003">
    <property type="protein sequence ID" value="MDR6239531.1"/>
    <property type="molecule type" value="Genomic_DNA"/>
</dbReference>
<name>A0AAE4BS96_9BACT</name>
<dbReference type="InterPro" id="IPR010559">
    <property type="entry name" value="Sig_transdc_His_kin_internal"/>
</dbReference>
<evidence type="ECO:0000313" key="4">
    <source>
        <dbReference type="Proteomes" id="UP001185092"/>
    </source>
</evidence>
<keyword evidence="1" id="KW-0472">Membrane</keyword>
<dbReference type="Gene3D" id="3.30.565.10">
    <property type="entry name" value="Histidine kinase-like ATPase, C-terminal domain"/>
    <property type="match status" value="1"/>
</dbReference>
<dbReference type="PANTHER" id="PTHR34220:SF7">
    <property type="entry name" value="SENSOR HISTIDINE KINASE YPDA"/>
    <property type="match status" value="1"/>
</dbReference>
<proteinExistence type="predicted"/>
<organism evidence="3 4">
    <name type="scientific">Aureibacter tunicatorum</name>
    <dbReference type="NCBI Taxonomy" id="866807"/>
    <lineage>
        <taxon>Bacteria</taxon>
        <taxon>Pseudomonadati</taxon>
        <taxon>Bacteroidota</taxon>
        <taxon>Cytophagia</taxon>
        <taxon>Cytophagales</taxon>
        <taxon>Persicobacteraceae</taxon>
        <taxon>Aureibacter</taxon>
    </lineage>
</organism>
<feature type="transmembrane region" description="Helical" evidence="1">
    <location>
        <begin position="7"/>
        <end position="28"/>
    </location>
</feature>
<keyword evidence="3" id="KW-0808">Transferase</keyword>
<dbReference type="InterPro" id="IPR036890">
    <property type="entry name" value="HATPase_C_sf"/>
</dbReference>
<dbReference type="RefSeq" id="WP_309939219.1">
    <property type="nucleotide sequence ID" value="NZ_AP025305.1"/>
</dbReference>
<feature type="domain" description="Signal transduction histidine kinase internal region" evidence="2">
    <location>
        <begin position="160"/>
        <end position="239"/>
    </location>
</feature>
<keyword evidence="4" id="KW-1185">Reference proteome</keyword>
<keyword evidence="3" id="KW-0418">Kinase</keyword>
<evidence type="ECO:0000259" key="2">
    <source>
        <dbReference type="Pfam" id="PF06580"/>
    </source>
</evidence>
<evidence type="ECO:0000313" key="3">
    <source>
        <dbReference type="EMBL" id="MDR6239531.1"/>
    </source>
</evidence>
<feature type="transmembrane region" description="Helical" evidence="1">
    <location>
        <begin position="80"/>
        <end position="103"/>
    </location>
</feature>
<evidence type="ECO:0000256" key="1">
    <source>
        <dbReference type="SAM" id="Phobius"/>
    </source>
</evidence>
<reference evidence="3" key="1">
    <citation type="submission" date="2023-07" db="EMBL/GenBank/DDBJ databases">
        <title>Genomic Encyclopedia of Type Strains, Phase IV (KMG-IV): sequencing the most valuable type-strain genomes for metagenomic binning, comparative biology and taxonomic classification.</title>
        <authorList>
            <person name="Goeker M."/>
        </authorList>
    </citation>
    <scope>NUCLEOTIDE SEQUENCE</scope>
    <source>
        <strain evidence="3">DSM 26174</strain>
    </source>
</reference>
<dbReference type="InterPro" id="IPR050640">
    <property type="entry name" value="Bact_2-comp_sensor_kinase"/>
</dbReference>
<gene>
    <name evidence="3" type="ORF">HNQ88_002579</name>
</gene>
<protein>
    <submittedName>
        <fullName evidence="3">Sensor histidine kinase YesM</fullName>
    </submittedName>
</protein>
<dbReference type="PANTHER" id="PTHR34220">
    <property type="entry name" value="SENSOR HISTIDINE KINASE YPDA"/>
    <property type="match status" value="1"/>
</dbReference>
<dbReference type="GO" id="GO:0000155">
    <property type="term" value="F:phosphorelay sensor kinase activity"/>
    <property type="evidence" value="ECO:0007669"/>
    <property type="project" value="InterPro"/>
</dbReference>
<sequence length="362" mass="42686">MKLKKEILQNILILIVIYALREVGEILMGKNGTSLNSELHKHVLTCTFYLSFTTVYFINYLVLVPRFIVQKKYVQYGFSFLGLMLVFACVRFMLEEVILFKIFGEHNYFFEGSNIIGVYLVDSFYYTLVAVLLSVVISLLYRYNEKSQEMHQLELAHQKAQMSALKSQISPHFLFNTLNSFYVELFDTHPETANDILKLCNLLRYVTYETSTDYVTVEKEISFIKDYMYFFERRYEDNFFVELNIHGDVRDEQVPSLILIHFIENVCKHGIISQEDKPAFIDIYINTEENKLEVITKNHINISEKYHESGIGTENIRKRLEVLYGDAFELYYQQDDHQFEAYLSMPLQIISNKTELSHDFIT</sequence>
<keyword evidence="1" id="KW-1133">Transmembrane helix</keyword>
<keyword evidence="1" id="KW-0812">Transmembrane</keyword>
<dbReference type="GO" id="GO:0016020">
    <property type="term" value="C:membrane"/>
    <property type="evidence" value="ECO:0007669"/>
    <property type="project" value="InterPro"/>
</dbReference>
<comment type="caution">
    <text evidence="3">The sequence shown here is derived from an EMBL/GenBank/DDBJ whole genome shotgun (WGS) entry which is preliminary data.</text>
</comment>
<accession>A0AAE4BS96</accession>
<dbReference type="AlphaFoldDB" id="A0AAE4BS96"/>
<dbReference type="Proteomes" id="UP001185092">
    <property type="component" value="Unassembled WGS sequence"/>
</dbReference>
<dbReference type="Pfam" id="PF06580">
    <property type="entry name" value="His_kinase"/>
    <property type="match status" value="1"/>
</dbReference>